<protein>
    <recommendedName>
        <fullName evidence="4">DUF2946 domain-containing protein</fullName>
    </recommendedName>
</protein>
<keyword evidence="1" id="KW-0732">Signal</keyword>
<dbReference type="KEGG" id="sno:Snov_2546"/>
<dbReference type="AlphaFoldDB" id="D7A4H8"/>
<reference evidence="2 3" key="1">
    <citation type="journal article" date="2012" name="Stand. Genomic Sci.">
        <title>Complete genome sequence of the facultatively chemolithoautotrophic and methylotrophic alpha Proteobacterium Starkeya novella type strain (ATCC 8093(T)).</title>
        <authorList>
            <person name="Kappler U."/>
            <person name="Davenport K."/>
            <person name="Beatson S."/>
            <person name="Lucas S."/>
            <person name="Lapidus A."/>
            <person name="Copeland A."/>
            <person name="Berry K.W."/>
            <person name="Glavina Del Rio T."/>
            <person name="Hammon N."/>
            <person name="Dalin E."/>
            <person name="Tice H."/>
            <person name="Pitluck S."/>
            <person name="Richardson P."/>
            <person name="Bruce D."/>
            <person name="Goodwin L.A."/>
            <person name="Han C."/>
            <person name="Tapia R."/>
            <person name="Detter J.C."/>
            <person name="Chang Y.J."/>
            <person name="Jeffries C.D."/>
            <person name="Land M."/>
            <person name="Hauser L."/>
            <person name="Kyrpides N.C."/>
            <person name="Goker M."/>
            <person name="Ivanova N."/>
            <person name="Klenk H.P."/>
            <person name="Woyke T."/>
        </authorList>
    </citation>
    <scope>NUCLEOTIDE SEQUENCE [LARGE SCALE GENOMIC DNA]</scope>
    <source>
        <strain evidence="3">ATCC 8093 / DSM 506 / JCM 20403 / CCM 1077 / IAM 12100 / NBRC 12443 / NCIMB 10456</strain>
    </source>
</reference>
<evidence type="ECO:0000313" key="2">
    <source>
        <dbReference type="EMBL" id="ADH89841.1"/>
    </source>
</evidence>
<keyword evidence="3" id="KW-1185">Reference proteome</keyword>
<accession>D7A4H8</accession>
<proteinExistence type="predicted"/>
<evidence type="ECO:0000313" key="3">
    <source>
        <dbReference type="Proteomes" id="UP000006633"/>
    </source>
</evidence>
<dbReference type="STRING" id="639283.Snov_2546"/>
<dbReference type="EMBL" id="CP002026">
    <property type="protein sequence ID" value="ADH89841.1"/>
    <property type="molecule type" value="Genomic_DNA"/>
</dbReference>
<dbReference type="HOGENOM" id="CLU_1936837_0_0_5"/>
<feature type="chain" id="PRO_5003092505" description="DUF2946 domain-containing protein" evidence="1">
    <location>
        <begin position="40"/>
        <end position="130"/>
    </location>
</feature>
<sequence>MTPEDRPKATLRRMGMALAVAYVLVLQALLGGLATGAHAANGVAVDAFGQVLCLGTHGAPSAPADPAHHTPDCCTTGCQVSLGAGLPPPASASLARPFAPALVNAPLPRDAVVACGVERSPRLARAPPLA</sequence>
<evidence type="ECO:0008006" key="4">
    <source>
        <dbReference type="Google" id="ProtNLM"/>
    </source>
</evidence>
<evidence type="ECO:0000256" key="1">
    <source>
        <dbReference type="SAM" id="SignalP"/>
    </source>
</evidence>
<dbReference type="Proteomes" id="UP000006633">
    <property type="component" value="Chromosome"/>
</dbReference>
<gene>
    <name evidence="2" type="ordered locus">Snov_2546</name>
</gene>
<name>D7A4H8_ANCN5</name>
<feature type="signal peptide" evidence="1">
    <location>
        <begin position="1"/>
        <end position="39"/>
    </location>
</feature>
<dbReference type="eggNOG" id="ENOG5030R3B">
    <property type="taxonomic scope" value="Bacteria"/>
</dbReference>
<dbReference type="RefSeq" id="WP_013167345.1">
    <property type="nucleotide sequence ID" value="NC_014217.1"/>
</dbReference>
<organism evidence="2 3">
    <name type="scientific">Ancylobacter novellus (strain ATCC 8093 / DSM 506 / JCM 20403 / CCM 1077 / IAM 12100 / NBRC 12443 / NCIMB 10456)</name>
    <name type="common">Starkeya novella</name>
    <dbReference type="NCBI Taxonomy" id="639283"/>
    <lineage>
        <taxon>Bacteria</taxon>
        <taxon>Pseudomonadati</taxon>
        <taxon>Pseudomonadota</taxon>
        <taxon>Alphaproteobacteria</taxon>
        <taxon>Hyphomicrobiales</taxon>
        <taxon>Xanthobacteraceae</taxon>
        <taxon>Ancylobacter</taxon>
    </lineage>
</organism>